<organism evidence="1 2">
    <name type="scientific">Mesorhizobium kowhaii</name>
    <dbReference type="NCBI Taxonomy" id="1300272"/>
    <lineage>
        <taxon>Bacteria</taxon>
        <taxon>Pseudomonadati</taxon>
        <taxon>Pseudomonadota</taxon>
        <taxon>Alphaproteobacteria</taxon>
        <taxon>Hyphomicrobiales</taxon>
        <taxon>Phyllobacteriaceae</taxon>
        <taxon>Mesorhizobium</taxon>
    </lineage>
</organism>
<gene>
    <name evidence="1" type="ORF">B5V02_14370</name>
</gene>
<evidence type="ECO:0000313" key="2">
    <source>
        <dbReference type="Proteomes" id="UP000248616"/>
    </source>
</evidence>
<keyword evidence="2" id="KW-1185">Reference proteome</keyword>
<dbReference type="Proteomes" id="UP000248616">
    <property type="component" value="Unassembled WGS sequence"/>
</dbReference>
<reference evidence="2" key="1">
    <citation type="submission" date="2017-03" db="EMBL/GenBank/DDBJ databases">
        <authorList>
            <person name="Safronova V.I."/>
            <person name="Sazanova A.L."/>
            <person name="Chirak E.R."/>
        </authorList>
    </citation>
    <scope>NUCLEOTIDE SEQUENCE [LARGE SCALE GENOMIC DNA]</scope>
    <source>
        <strain evidence="2">Ach-343</strain>
    </source>
</reference>
<sequence>MHIVEDPEAQFALDDAVEKWAGTPTAWEAVTWVLMRDQDLGTALTEDGKIRVFTYEGAKSIKQPTITVVYEVVGKHEIVIRNARFTEPSYAQAGRA</sequence>
<name>A0A2W7C552_9HYPH</name>
<dbReference type="EMBL" id="MZXV01000032">
    <property type="protein sequence ID" value="PZV37481.1"/>
    <property type="molecule type" value="Genomic_DNA"/>
</dbReference>
<evidence type="ECO:0000313" key="1">
    <source>
        <dbReference type="EMBL" id="PZV37481.1"/>
    </source>
</evidence>
<evidence type="ECO:0008006" key="3">
    <source>
        <dbReference type="Google" id="ProtNLM"/>
    </source>
</evidence>
<proteinExistence type="predicted"/>
<accession>A0A2W7C552</accession>
<comment type="caution">
    <text evidence="1">The sequence shown here is derived from an EMBL/GenBank/DDBJ whole genome shotgun (WGS) entry which is preliminary data.</text>
</comment>
<protein>
    <recommendedName>
        <fullName evidence="3">Addiction module toxin RelE</fullName>
    </recommendedName>
</protein>
<dbReference type="AlphaFoldDB" id="A0A2W7C552"/>